<sequence length="410" mass="46250">MNILLCPPKIIFQHSREEWQSLQSVAPVLIATCASQIDNILDHMGAGFYFLFYENFNDNPFVEMDIYHYAQDNKATGIFYLAEIDVLRAARISDRLGLTHDREKKAMFFRDKFMMKSLVQSHQLPVPAMARVDSATAMARFIAEQGYPCVIKPNDGRGSQGVVVLKNEGQLYKYLAQVKPQEYHNLLIEKFIEGEAYQINALYLKGKAIFVSASRATVSCLDFLSGKTLGLVMEDDTPLHRKLIAYTKYLAEEVFPTEENALLHLEVFVDKDNNIIFGELACRLGGCFVNEELGAAFGLDPRMTWLKASLCEIYPQDLSQRQPVLRVGQLNVPPAQGTLLSIAEKCPLPFVVKYRATGVVGRQYDAMKLTNGEIVSAIVQAESSREIHERLDALTQWVAENTLWVNETVH</sequence>
<evidence type="ECO:0000313" key="6">
    <source>
        <dbReference type="EMBL" id="OQM43890.1"/>
    </source>
</evidence>
<dbReference type="PANTHER" id="PTHR43585">
    <property type="entry name" value="FUMIPYRROLE BIOSYNTHESIS PROTEIN C"/>
    <property type="match status" value="1"/>
</dbReference>
<organism evidence="6 7">
    <name type="scientific">Citrobacter braakii</name>
    <dbReference type="NCBI Taxonomy" id="57706"/>
    <lineage>
        <taxon>Bacteria</taxon>
        <taxon>Pseudomonadati</taxon>
        <taxon>Pseudomonadota</taxon>
        <taxon>Gammaproteobacteria</taxon>
        <taxon>Enterobacterales</taxon>
        <taxon>Enterobacteriaceae</taxon>
        <taxon>Citrobacter</taxon>
        <taxon>Citrobacter freundii complex</taxon>
    </lineage>
</organism>
<dbReference type="GO" id="GO:0005524">
    <property type="term" value="F:ATP binding"/>
    <property type="evidence" value="ECO:0007669"/>
    <property type="project" value="UniProtKB-UniRule"/>
</dbReference>
<dbReference type="PROSITE" id="PS50975">
    <property type="entry name" value="ATP_GRASP"/>
    <property type="match status" value="1"/>
</dbReference>
<dbReference type="AlphaFoldDB" id="A0A1V8P5D9"/>
<dbReference type="Pfam" id="PF13535">
    <property type="entry name" value="ATP-grasp_4"/>
    <property type="match status" value="1"/>
</dbReference>
<evidence type="ECO:0000256" key="3">
    <source>
        <dbReference type="ARBA" id="ARBA00022840"/>
    </source>
</evidence>
<dbReference type="GO" id="GO:0046872">
    <property type="term" value="F:metal ion binding"/>
    <property type="evidence" value="ECO:0007669"/>
    <property type="project" value="InterPro"/>
</dbReference>
<feature type="domain" description="ATP-grasp" evidence="5">
    <location>
        <begin position="116"/>
        <end position="310"/>
    </location>
</feature>
<evidence type="ECO:0000313" key="7">
    <source>
        <dbReference type="Proteomes" id="UP000192573"/>
    </source>
</evidence>
<protein>
    <submittedName>
        <fullName evidence="6">ATP-dependent carboxylate-amine ligase</fullName>
    </submittedName>
</protein>
<evidence type="ECO:0000259" key="5">
    <source>
        <dbReference type="PROSITE" id="PS50975"/>
    </source>
</evidence>
<dbReference type="InterPro" id="IPR011761">
    <property type="entry name" value="ATP-grasp"/>
</dbReference>
<gene>
    <name evidence="6" type="ORF">BZK42_03190</name>
</gene>
<accession>A0A1V8P5D9</accession>
<dbReference type="Gene3D" id="3.40.50.20">
    <property type="match status" value="1"/>
</dbReference>
<dbReference type="RefSeq" id="WP_080858740.1">
    <property type="nucleotide sequence ID" value="NZ_CP077405.1"/>
</dbReference>
<dbReference type="Proteomes" id="UP000192573">
    <property type="component" value="Unassembled WGS sequence"/>
</dbReference>
<reference evidence="6 7" key="1">
    <citation type="submission" date="2017-03" db="EMBL/GenBank/DDBJ databases">
        <authorList>
            <person name="Afonso C.L."/>
            <person name="Miller P.J."/>
            <person name="Scott M.A."/>
            <person name="Spackman E."/>
            <person name="Goraichik I."/>
            <person name="Dimitrov K.M."/>
            <person name="Suarez D.L."/>
            <person name="Swayne D.E."/>
        </authorList>
    </citation>
    <scope>NUCLEOTIDE SEQUENCE [LARGE SCALE GENOMIC DNA]</scope>
    <source>
        <strain evidence="6 7">ATCC 51113</strain>
    </source>
</reference>
<evidence type="ECO:0000256" key="4">
    <source>
        <dbReference type="PROSITE-ProRule" id="PRU00409"/>
    </source>
</evidence>
<evidence type="ECO:0000256" key="1">
    <source>
        <dbReference type="ARBA" id="ARBA00022598"/>
    </source>
</evidence>
<dbReference type="InterPro" id="IPR013815">
    <property type="entry name" value="ATP_grasp_subdomain_1"/>
</dbReference>
<dbReference type="SUPFAM" id="SSF56059">
    <property type="entry name" value="Glutathione synthetase ATP-binding domain-like"/>
    <property type="match status" value="1"/>
</dbReference>
<dbReference type="InterPro" id="IPR052032">
    <property type="entry name" value="ATP-dep_AA_Ligase"/>
</dbReference>
<keyword evidence="3 4" id="KW-0067">ATP-binding</keyword>
<keyword evidence="1 6" id="KW-0436">Ligase</keyword>
<evidence type="ECO:0000256" key="2">
    <source>
        <dbReference type="ARBA" id="ARBA00022741"/>
    </source>
</evidence>
<dbReference type="EMBL" id="NAEW01000001">
    <property type="protein sequence ID" value="OQM43890.1"/>
    <property type="molecule type" value="Genomic_DNA"/>
</dbReference>
<proteinExistence type="predicted"/>
<dbReference type="Gene3D" id="3.30.1490.20">
    <property type="entry name" value="ATP-grasp fold, A domain"/>
    <property type="match status" value="1"/>
</dbReference>
<comment type="caution">
    <text evidence="6">The sequence shown here is derived from an EMBL/GenBank/DDBJ whole genome shotgun (WGS) entry which is preliminary data.</text>
</comment>
<name>A0A1V8P5D9_CITBR</name>
<dbReference type="Gene3D" id="3.30.470.20">
    <property type="entry name" value="ATP-grasp fold, B domain"/>
    <property type="match status" value="1"/>
</dbReference>
<keyword evidence="2 4" id="KW-0547">Nucleotide-binding</keyword>
<dbReference type="PANTHER" id="PTHR43585:SF2">
    <property type="entry name" value="ATP-GRASP ENZYME FSQD"/>
    <property type="match status" value="1"/>
</dbReference>
<dbReference type="GO" id="GO:0016874">
    <property type="term" value="F:ligase activity"/>
    <property type="evidence" value="ECO:0007669"/>
    <property type="project" value="UniProtKB-KW"/>
</dbReference>